<dbReference type="Gene3D" id="3.40.1690.10">
    <property type="entry name" value="secretion proteins EscU"/>
    <property type="match status" value="1"/>
</dbReference>
<dbReference type="Pfam" id="PF01312">
    <property type="entry name" value="Bac_export_2"/>
    <property type="match status" value="1"/>
</dbReference>
<dbReference type="GO" id="GO:0009306">
    <property type="term" value="P:protein secretion"/>
    <property type="evidence" value="ECO:0007669"/>
    <property type="project" value="InterPro"/>
</dbReference>
<dbReference type="SUPFAM" id="SSF160544">
    <property type="entry name" value="EscU C-terminal domain-like"/>
    <property type="match status" value="1"/>
</dbReference>
<dbReference type="GO" id="GO:0005886">
    <property type="term" value="C:plasma membrane"/>
    <property type="evidence" value="ECO:0007669"/>
    <property type="project" value="TreeGrafter"/>
</dbReference>
<evidence type="ECO:0000313" key="1">
    <source>
        <dbReference type="EMBL" id="OFI05038.1"/>
    </source>
</evidence>
<comment type="caution">
    <text evidence="1">The sequence shown here is derived from an EMBL/GenBank/DDBJ whole genome shotgun (WGS) entry which is preliminary data.</text>
</comment>
<keyword evidence="2" id="KW-1185">Reference proteome</keyword>
<proteinExistence type="predicted"/>
<protein>
    <submittedName>
        <fullName evidence="1">Flagellar biosynthetic protein FlhB</fullName>
    </submittedName>
</protein>
<evidence type="ECO:0000313" key="2">
    <source>
        <dbReference type="Proteomes" id="UP000175744"/>
    </source>
</evidence>
<gene>
    <name evidence="1" type="primary">flhB_2</name>
    <name evidence="1" type="ORF">CLOACE_19590</name>
</gene>
<organism evidence="1 2">
    <name type="scientific">Clostridium acetireducens DSM 10703</name>
    <dbReference type="NCBI Taxonomy" id="1121290"/>
    <lineage>
        <taxon>Bacteria</taxon>
        <taxon>Bacillati</taxon>
        <taxon>Bacillota</taxon>
        <taxon>Clostridia</taxon>
        <taxon>Eubacteriales</taxon>
        <taxon>Clostridiaceae</taxon>
        <taxon>Clostridium</taxon>
    </lineage>
</organism>
<accession>A0A1E8EXD1</accession>
<reference evidence="1 2" key="1">
    <citation type="submission" date="2016-06" db="EMBL/GenBank/DDBJ databases">
        <title>Genome sequence of Clostridium acetireducens DSM 10703.</title>
        <authorList>
            <person name="Poehlein A."/>
            <person name="Fluechter S."/>
            <person name="Duerre P."/>
            <person name="Daniel R."/>
        </authorList>
    </citation>
    <scope>NUCLEOTIDE SEQUENCE [LARGE SCALE GENOMIC DNA]</scope>
    <source>
        <strain evidence="1 2">DSM 10703</strain>
    </source>
</reference>
<dbReference type="STRING" id="1121290.CLAOCE_19590"/>
<dbReference type="PANTHER" id="PTHR30531">
    <property type="entry name" value="FLAGELLAR BIOSYNTHETIC PROTEIN FLHB"/>
    <property type="match status" value="1"/>
</dbReference>
<dbReference type="AlphaFoldDB" id="A0A1E8EXD1"/>
<dbReference type="PANTHER" id="PTHR30531:SF12">
    <property type="entry name" value="FLAGELLAR BIOSYNTHETIC PROTEIN FLHB"/>
    <property type="match status" value="1"/>
</dbReference>
<dbReference type="InterPro" id="IPR029025">
    <property type="entry name" value="T3SS_substrate_exporter_C"/>
</dbReference>
<dbReference type="PATRIC" id="fig|1121290.3.peg.1976"/>
<sequence>MKGCDFVEKRKKAAALKYEQSYEAPIVTAAGMGYVADKIIEKAEKNDVPIVKNEELANLLNNVDLGESIPYELYDTVAEIIAYIMDVDKSLT</sequence>
<name>A0A1E8EXD1_9CLOT</name>
<keyword evidence="1" id="KW-0282">Flagellum</keyword>
<dbReference type="EMBL" id="LZFO01000035">
    <property type="protein sequence ID" value="OFI05038.1"/>
    <property type="molecule type" value="Genomic_DNA"/>
</dbReference>
<dbReference type="Proteomes" id="UP000175744">
    <property type="component" value="Unassembled WGS sequence"/>
</dbReference>
<keyword evidence="1" id="KW-0969">Cilium</keyword>
<keyword evidence="1" id="KW-0966">Cell projection</keyword>
<dbReference type="InterPro" id="IPR006135">
    <property type="entry name" value="T3SS_substrate_exporter"/>
</dbReference>